<organism evidence="1">
    <name type="scientific">viral metagenome</name>
    <dbReference type="NCBI Taxonomy" id="1070528"/>
    <lineage>
        <taxon>unclassified sequences</taxon>
        <taxon>metagenomes</taxon>
        <taxon>organismal metagenomes</taxon>
    </lineage>
</organism>
<evidence type="ECO:0000313" key="1">
    <source>
        <dbReference type="EMBL" id="QJA91158.1"/>
    </source>
</evidence>
<proteinExistence type="predicted"/>
<name>A0A6M3LDK6_9ZZZZ</name>
<dbReference type="AlphaFoldDB" id="A0A6M3LDK6"/>
<dbReference type="EMBL" id="MT142966">
    <property type="protein sequence ID" value="QJA91158.1"/>
    <property type="molecule type" value="Genomic_DNA"/>
</dbReference>
<reference evidence="1" key="1">
    <citation type="submission" date="2020-03" db="EMBL/GenBank/DDBJ databases">
        <title>The deep terrestrial virosphere.</title>
        <authorList>
            <person name="Holmfeldt K."/>
            <person name="Nilsson E."/>
            <person name="Simone D."/>
            <person name="Lopez-Fernandez M."/>
            <person name="Wu X."/>
            <person name="de Brujin I."/>
            <person name="Lundin D."/>
            <person name="Andersson A."/>
            <person name="Bertilsson S."/>
            <person name="Dopson M."/>
        </authorList>
    </citation>
    <scope>NUCLEOTIDE SEQUENCE</scope>
    <source>
        <strain evidence="1">MM415B03445</strain>
    </source>
</reference>
<sequence>MENDKLAPPVDSQTVRFPFEVIQGAAHNFTETYYSRLEVPREFLYMSFLTCLGSILSRRATIDTEIHPQPRLYTLLLGESADDRKSTAIKKTTDFFRECVKIIYNQPISECWGVGSAEGLASRLGHKASGGMVLLCYDEFKSFISKAKIKSSTLLPCVNSLFEDNRYENSIKRSHILITDGYLTMLAASTVQTYEAAWDKSFTDIGFNNRLFIVPGTGQRKYSLPLTVTLEEKKPLISKIRDIFQFIGEYREIELTKEGKKLFQEWYENQTKSIHSKRLDGYALRIMLLMAINRKAARIDAEIVSNAIELVDWQLLMRQAYDPIDADNASAKMEEKIRRTLDNKGPLTDRELKQWSNAHRSGLWLYSIAMGNLRREKEIVLDRKSQKWKLGH</sequence>
<evidence type="ECO:0008006" key="2">
    <source>
        <dbReference type="Google" id="ProtNLM"/>
    </source>
</evidence>
<gene>
    <name evidence="1" type="ORF">MM415B03445_0002</name>
</gene>
<protein>
    <recommendedName>
        <fullName evidence="2">DUF3987 domain-containing protein</fullName>
    </recommendedName>
</protein>
<accession>A0A6M3LDK6</accession>